<gene>
    <name evidence="3" type="ORF">AB6A40_009539</name>
</gene>
<feature type="coiled-coil region" evidence="1">
    <location>
        <begin position="223"/>
        <end position="334"/>
    </location>
</feature>
<keyword evidence="4" id="KW-1185">Reference proteome</keyword>
<dbReference type="EMBL" id="JBGFUD010010219">
    <property type="protein sequence ID" value="MFH4982830.1"/>
    <property type="molecule type" value="Genomic_DNA"/>
</dbReference>
<dbReference type="AlphaFoldDB" id="A0ABD6F1R6"/>
<evidence type="ECO:0000313" key="3">
    <source>
        <dbReference type="EMBL" id="MFH4982830.1"/>
    </source>
</evidence>
<protein>
    <submittedName>
        <fullName evidence="3">Uncharacterized protein</fullName>
    </submittedName>
</protein>
<feature type="signal peptide" evidence="2">
    <location>
        <begin position="1"/>
        <end position="19"/>
    </location>
</feature>
<keyword evidence="1" id="KW-0175">Coiled coil</keyword>
<sequence length="395" mass="45389">MFIFLAILVLSVQTFLVLKVVEDKETDCDDLVSVYSQQSSPWIRTEGDRQVVISSKLDLQTCSESARFEGKTQTVSKNMSNRASSSSAVLKTLLEEVRLAETKWKLGINIRHLLEGLLYSVHHSSGDQQYIHSAVDRFFDGVEMALKRTLTTSEDNWRKCEKLTVELQEVREDRRLALDRESIIQATVDSLRSELRTSRVEITGLKNMLEKSRQEKVTLSSLLDGRQNALAELQQRCEEQRHDVKRATDTIQTMLNDAQDDERVITQLVEELRILNCQKEELKRQLADRESEIAKLEGSLAGFVSEASTTSQYIKKLEAMKDDYQQKYVHFRRKAEKRENFLVEMEAIIKALLIRNDGLRYTNRKRQLKSGHCDIVGITETVQYGKEEVSAAHGR</sequence>
<name>A0ABD6F1R6_9BILA</name>
<reference evidence="3 4" key="1">
    <citation type="submission" date="2024-08" db="EMBL/GenBank/DDBJ databases">
        <title>Gnathostoma spinigerum genome.</title>
        <authorList>
            <person name="Gonzalez-Bertolin B."/>
            <person name="Monzon S."/>
            <person name="Zaballos A."/>
            <person name="Jimenez P."/>
            <person name="Dekumyoy P."/>
            <person name="Varona S."/>
            <person name="Cuesta I."/>
            <person name="Sumanam S."/>
            <person name="Adisakwattana P."/>
            <person name="Gasser R.B."/>
            <person name="Hernandez-Gonzalez A."/>
            <person name="Young N.D."/>
            <person name="Perteguer M.J."/>
        </authorList>
    </citation>
    <scope>NUCLEOTIDE SEQUENCE [LARGE SCALE GENOMIC DNA]</scope>
    <source>
        <strain evidence="3">AL3</strain>
        <tissue evidence="3">Liver</tissue>
    </source>
</reference>
<accession>A0ABD6F1R6</accession>
<proteinExistence type="predicted"/>
<dbReference type="Proteomes" id="UP001608902">
    <property type="component" value="Unassembled WGS sequence"/>
</dbReference>
<evidence type="ECO:0000256" key="2">
    <source>
        <dbReference type="SAM" id="SignalP"/>
    </source>
</evidence>
<evidence type="ECO:0000256" key="1">
    <source>
        <dbReference type="SAM" id="Coils"/>
    </source>
</evidence>
<comment type="caution">
    <text evidence="3">The sequence shown here is derived from an EMBL/GenBank/DDBJ whole genome shotgun (WGS) entry which is preliminary data.</text>
</comment>
<keyword evidence="2" id="KW-0732">Signal</keyword>
<evidence type="ECO:0000313" key="4">
    <source>
        <dbReference type="Proteomes" id="UP001608902"/>
    </source>
</evidence>
<organism evidence="3 4">
    <name type="scientific">Gnathostoma spinigerum</name>
    <dbReference type="NCBI Taxonomy" id="75299"/>
    <lineage>
        <taxon>Eukaryota</taxon>
        <taxon>Metazoa</taxon>
        <taxon>Ecdysozoa</taxon>
        <taxon>Nematoda</taxon>
        <taxon>Chromadorea</taxon>
        <taxon>Rhabditida</taxon>
        <taxon>Spirurina</taxon>
        <taxon>Gnathostomatomorpha</taxon>
        <taxon>Gnathostomatoidea</taxon>
        <taxon>Gnathostomatidae</taxon>
        <taxon>Gnathostoma</taxon>
    </lineage>
</organism>
<feature type="chain" id="PRO_5044849749" evidence="2">
    <location>
        <begin position="20"/>
        <end position="395"/>
    </location>
</feature>